<evidence type="ECO:0000313" key="3">
    <source>
        <dbReference type="Proteomes" id="UP000218209"/>
    </source>
</evidence>
<dbReference type="EMBL" id="KV918849">
    <property type="protein sequence ID" value="OSX76979.1"/>
    <property type="molecule type" value="Genomic_DNA"/>
</dbReference>
<name>A0A1X6P7W5_PORUM</name>
<feature type="compositionally biased region" description="Gly residues" evidence="1">
    <location>
        <begin position="46"/>
        <end position="59"/>
    </location>
</feature>
<dbReference type="GO" id="GO:0003677">
    <property type="term" value="F:DNA binding"/>
    <property type="evidence" value="ECO:0007669"/>
    <property type="project" value="InterPro"/>
</dbReference>
<reference evidence="2 3" key="1">
    <citation type="submission" date="2017-03" db="EMBL/GenBank/DDBJ databases">
        <title>WGS assembly of Porphyra umbilicalis.</title>
        <authorList>
            <person name="Brawley S.H."/>
            <person name="Blouin N.A."/>
            <person name="Ficko-Blean E."/>
            <person name="Wheeler G.L."/>
            <person name="Lohr M."/>
            <person name="Goodson H.V."/>
            <person name="Jenkins J.W."/>
            <person name="Blaby-Haas C.E."/>
            <person name="Helliwell K.E."/>
            <person name="Chan C."/>
            <person name="Marriage T."/>
            <person name="Bhattacharya D."/>
            <person name="Klein A.S."/>
            <person name="Badis Y."/>
            <person name="Brodie J."/>
            <person name="Cao Y."/>
            <person name="Collen J."/>
            <person name="Dittami S.M."/>
            <person name="Gachon C.M."/>
            <person name="Green B.R."/>
            <person name="Karpowicz S."/>
            <person name="Kim J.W."/>
            <person name="Kudahl U."/>
            <person name="Lin S."/>
            <person name="Michel G."/>
            <person name="Mittag M."/>
            <person name="Olson B.J."/>
            <person name="Pangilinan J."/>
            <person name="Peng Y."/>
            <person name="Qiu H."/>
            <person name="Shu S."/>
            <person name="Singer J.T."/>
            <person name="Smith A.G."/>
            <person name="Sprecher B.N."/>
            <person name="Wagner V."/>
            <person name="Wang W."/>
            <person name="Wang Z.-Y."/>
            <person name="Yan J."/>
            <person name="Yarish C."/>
            <person name="Zoeuner-Riek S."/>
            <person name="Zhuang Y."/>
            <person name="Zou Y."/>
            <person name="Lindquist E.A."/>
            <person name="Grimwood J."/>
            <person name="Barry K."/>
            <person name="Rokhsar D.S."/>
            <person name="Schmutz J."/>
            <person name="Stiller J.W."/>
            <person name="Grossman A.R."/>
            <person name="Prochnik S.E."/>
        </authorList>
    </citation>
    <scope>NUCLEOTIDE SEQUENCE [LARGE SCALE GENOMIC DNA]</scope>
    <source>
        <strain evidence="2">4086291</strain>
    </source>
</reference>
<dbReference type="OrthoDB" id="5148997at2759"/>
<dbReference type="Gene3D" id="1.10.443.20">
    <property type="entry name" value="Centromere DNA-binding protein complex CBF3 subunit, domain 2"/>
    <property type="match status" value="1"/>
</dbReference>
<feature type="compositionally biased region" description="Low complexity" evidence="1">
    <location>
        <begin position="537"/>
        <end position="548"/>
    </location>
</feature>
<feature type="compositionally biased region" description="Low complexity" evidence="1">
    <location>
        <begin position="34"/>
        <end position="45"/>
    </location>
</feature>
<sequence length="1361" mass="140239">MRAAPTHSATVSPGAAGAVACATQRSALRRAKDAAASAASRAAAGAFGGPQGGVEGRAGGASPSAASAESVTGTAAIIAPAAAHAAAGGGNGPRRPLLVGARGAGTPHAPVAPRRFTPSTTAVGSGGHPAPPLPPPDGTNTLDGAPSPPLVATATAATPERLPPPRSPLPPGGSASPARPSRHLVVAPAVHLHGGLRGEVMAVLSAGFEAFRDGAEWVTECNMVSRLFLDNTNVGRRLIRLGCLPGCADAETTADGTPVARVVPLPSGSPPRRAPVELSRDKHAYTHLVTIAQYAELFQLSKTNVQAVVVQGLHLAETGQHGAVVSAASELTNTWALHTVSGTHSGVKQTMKDYVASIRLYCEWAETSAAGNPDGIIVPVNRNEVVAFLEVEKNRERSSRRRPAKRPRLTPPPRVARAAEGAAGDAREPRRDGATGMPRKDRPSPAAGVSAIRPSVASGGVTRAGSSAGTAAGPAADGRQGVRAAAGDARPHEFVGRGAGGGLGTAVGAGDRGRAAGAAAMGGPAGLGNPGRGGTAAVGPPRGGVAARTALPAAGQPGRVHGRRRDRAGQQGGAGGEGGGGSSDTEAAEVTGAAASSTTSTTAAAPYKVGPSTLKILQSAMAKVATVFNGLCSQCLCGACDAFRADTYLPAGGCRAAKAVVDQCARERYLEATAAGVGKATGARDPALPDDVRLSMVKEMLLGSTRAMEFHAGLELSALFLLAFSLEARGATMRGLTWSDLVIRHFPSMFSAKASRDGSRLPLDVLCTSVFATKTKENTPLCLGSLPHVNPWFCPFGAVADALVAAWHRPSEDDGVPPVNFAPDFNPTDESLMESGVEPRFFRASGAKMGQRKWYWWPIFRAMRGANVFKPITYEKHLDRLKRVANKCGVPEKTALTHATRSGAAQKAMEAGATEADNNKHGQWGPGPGDGAYNGDIPDPLIVLLLSGRTRHCVSPVTARLTVEVLLSLQQTVCPWLEDVEKAYVERLKGGSNFRDVALTNLFKLTRLARSVFFLSWAARLNAADAPDGAYVTRHPLLRNEEFERFRAAAGFAAESGEEAAGEAAAAVLPQLGEAVKAAAEATATSAAGNMLYMERALSLQADAVAEAAEANRVATVTDLSAKLDAVMALVGDLAARLDRGGGSAAVRGGACSSVPSLPFPPPSFPLPSAPASTGSHMSPECLPSPSDGVASAVAPHAAGVAAAPAPRIALSGSVGVSPALLRDRESVRRLRMTQKLKGVEIFNGPGECVPLLKLEFGASWSRSLDEYATGLDGVASVREVEALFGQRWLHLVADPLQRNRLGHHYSTRAPIYRAFNAEFALRGAAVGVDVIVKELKDKYRGIRGSSAVYKQAAIDYPKPS</sequence>
<feature type="compositionally biased region" description="Gly residues" evidence="1">
    <location>
        <begin position="570"/>
        <end position="582"/>
    </location>
</feature>
<gene>
    <name evidence="2" type="ORF">BU14_0166s0019</name>
</gene>
<dbReference type="PROSITE" id="PS51257">
    <property type="entry name" value="PROKAR_LIPOPROTEIN"/>
    <property type="match status" value="1"/>
</dbReference>
<feature type="region of interest" description="Disordered" evidence="1">
    <location>
        <begin position="393"/>
        <end position="502"/>
    </location>
</feature>
<feature type="region of interest" description="Disordered" evidence="1">
    <location>
        <begin position="1166"/>
        <end position="1187"/>
    </location>
</feature>
<dbReference type="Proteomes" id="UP000218209">
    <property type="component" value="Unassembled WGS sequence"/>
</dbReference>
<organism evidence="2 3">
    <name type="scientific">Porphyra umbilicalis</name>
    <name type="common">Purple laver</name>
    <name type="synonym">Red alga</name>
    <dbReference type="NCBI Taxonomy" id="2786"/>
    <lineage>
        <taxon>Eukaryota</taxon>
        <taxon>Rhodophyta</taxon>
        <taxon>Bangiophyceae</taxon>
        <taxon>Bangiales</taxon>
        <taxon>Bangiaceae</taxon>
        <taxon>Porphyra</taxon>
    </lineage>
</organism>
<feature type="compositionally biased region" description="Basic residues" evidence="1">
    <location>
        <begin position="398"/>
        <end position="408"/>
    </location>
</feature>
<protein>
    <submittedName>
        <fullName evidence="2">Uncharacterized protein</fullName>
    </submittedName>
</protein>
<accession>A0A1X6P7W5</accession>
<feature type="compositionally biased region" description="Low complexity" evidence="1">
    <location>
        <begin position="415"/>
        <end position="424"/>
    </location>
</feature>
<evidence type="ECO:0000256" key="1">
    <source>
        <dbReference type="SAM" id="MobiDB-lite"/>
    </source>
</evidence>
<feature type="region of interest" description="Disordered" evidence="1">
    <location>
        <begin position="85"/>
        <end position="180"/>
    </location>
</feature>
<feature type="compositionally biased region" description="Gly residues" evidence="1">
    <location>
        <begin position="525"/>
        <end position="536"/>
    </location>
</feature>
<feature type="region of interest" description="Disordered" evidence="1">
    <location>
        <begin position="908"/>
        <end position="930"/>
    </location>
</feature>
<feature type="region of interest" description="Disordered" evidence="1">
    <location>
        <begin position="525"/>
        <end position="604"/>
    </location>
</feature>
<feature type="compositionally biased region" description="Pro residues" evidence="1">
    <location>
        <begin position="161"/>
        <end position="171"/>
    </location>
</feature>
<feature type="compositionally biased region" description="Low complexity" evidence="1">
    <location>
        <begin position="455"/>
        <end position="479"/>
    </location>
</feature>
<keyword evidence="3" id="KW-1185">Reference proteome</keyword>
<feature type="compositionally biased region" description="Basic and acidic residues" evidence="1">
    <location>
        <begin position="425"/>
        <end position="443"/>
    </location>
</feature>
<proteinExistence type="predicted"/>
<dbReference type="InterPro" id="IPR038279">
    <property type="entry name" value="Ndc10_dom2_sf"/>
</dbReference>
<feature type="compositionally biased region" description="Low complexity" evidence="1">
    <location>
        <begin position="583"/>
        <end position="604"/>
    </location>
</feature>
<feature type="region of interest" description="Disordered" evidence="1">
    <location>
        <begin position="32"/>
        <end position="66"/>
    </location>
</feature>
<evidence type="ECO:0000313" key="2">
    <source>
        <dbReference type="EMBL" id="OSX76979.1"/>
    </source>
</evidence>